<evidence type="ECO:0000313" key="2">
    <source>
        <dbReference type="EMBL" id="MFL0195149.1"/>
    </source>
</evidence>
<gene>
    <name evidence="2" type="primary">yabQ</name>
    <name evidence="2" type="ORF">ACJDU8_06125</name>
</gene>
<keyword evidence="3" id="KW-1185">Reference proteome</keyword>
<keyword evidence="1" id="KW-0472">Membrane</keyword>
<feature type="transmembrane region" description="Helical" evidence="1">
    <location>
        <begin position="12"/>
        <end position="29"/>
    </location>
</feature>
<dbReference type="Pfam" id="PF09578">
    <property type="entry name" value="Spore_YabQ"/>
    <property type="match status" value="1"/>
</dbReference>
<protein>
    <submittedName>
        <fullName evidence="2">Spore cortex biosynthesis protein YabQ</fullName>
    </submittedName>
</protein>
<keyword evidence="1" id="KW-0812">Transmembrane</keyword>
<dbReference type="EMBL" id="JBJHZX010000006">
    <property type="protein sequence ID" value="MFL0195149.1"/>
    <property type="molecule type" value="Genomic_DNA"/>
</dbReference>
<reference evidence="2 3" key="1">
    <citation type="submission" date="2024-11" db="EMBL/GenBank/DDBJ databases">
        <authorList>
            <person name="Heng Y.C."/>
            <person name="Lim A.C.H."/>
            <person name="Lee J.K.Y."/>
            <person name="Kittelmann S."/>
        </authorList>
    </citation>
    <scope>NUCLEOTIDE SEQUENCE [LARGE SCALE GENOMIC DNA]</scope>
    <source>
        <strain evidence="2 3">WILCCON 0269</strain>
    </source>
</reference>
<feature type="transmembrane region" description="Helical" evidence="1">
    <location>
        <begin position="107"/>
        <end position="127"/>
    </location>
</feature>
<dbReference type="InterPro" id="IPR019074">
    <property type="entry name" value="YabQ"/>
</dbReference>
<sequence length="136" mass="16128">MIISIGEQIRLIIFSIMAGIITGILFDFYRLIRGFSNLSKIIIFIEDTLFWIFAAIIVFVFLLYTNYAYMGMYAYVLLAVGIYIYMKFFSNVFVKFHQKLFKVLGRAFRIIINILAYPFQYVIYSIARKNKKNYKN</sequence>
<dbReference type="NCBIfam" id="TIGR02893">
    <property type="entry name" value="spore_yabQ"/>
    <property type="match status" value="1"/>
</dbReference>
<proteinExistence type="predicted"/>
<feature type="transmembrane region" description="Helical" evidence="1">
    <location>
        <begin position="41"/>
        <end position="61"/>
    </location>
</feature>
<feature type="transmembrane region" description="Helical" evidence="1">
    <location>
        <begin position="67"/>
        <end position="86"/>
    </location>
</feature>
<evidence type="ECO:0000313" key="3">
    <source>
        <dbReference type="Proteomes" id="UP001623660"/>
    </source>
</evidence>
<dbReference type="Proteomes" id="UP001623660">
    <property type="component" value="Unassembled WGS sequence"/>
</dbReference>
<organism evidence="2 3">
    <name type="scientific">Candidatus Clostridium eludens</name>
    <dbReference type="NCBI Taxonomy" id="3381663"/>
    <lineage>
        <taxon>Bacteria</taxon>
        <taxon>Bacillati</taxon>
        <taxon>Bacillota</taxon>
        <taxon>Clostridia</taxon>
        <taxon>Eubacteriales</taxon>
        <taxon>Clostridiaceae</taxon>
        <taxon>Clostridium</taxon>
    </lineage>
</organism>
<name>A0ABW8SGZ7_9CLOT</name>
<evidence type="ECO:0000256" key="1">
    <source>
        <dbReference type="SAM" id="Phobius"/>
    </source>
</evidence>
<keyword evidence="1" id="KW-1133">Transmembrane helix</keyword>
<accession>A0ABW8SGZ7</accession>
<comment type="caution">
    <text evidence="2">The sequence shown here is derived from an EMBL/GenBank/DDBJ whole genome shotgun (WGS) entry which is preliminary data.</text>
</comment>
<dbReference type="RefSeq" id="WP_406791267.1">
    <property type="nucleotide sequence ID" value="NZ_JBJHZX010000006.1"/>
</dbReference>